<feature type="chain" id="PRO_5045980195" evidence="1">
    <location>
        <begin position="18"/>
        <end position="66"/>
    </location>
</feature>
<dbReference type="EMBL" id="CAJVQB010083789">
    <property type="protein sequence ID" value="CAG8846497.1"/>
    <property type="molecule type" value="Genomic_DNA"/>
</dbReference>
<keyword evidence="3" id="KW-1185">Reference proteome</keyword>
<dbReference type="Proteomes" id="UP000789901">
    <property type="component" value="Unassembled WGS sequence"/>
</dbReference>
<protein>
    <submittedName>
        <fullName evidence="2">2830_t:CDS:1</fullName>
    </submittedName>
</protein>
<reference evidence="2 3" key="1">
    <citation type="submission" date="2021-06" db="EMBL/GenBank/DDBJ databases">
        <authorList>
            <person name="Kallberg Y."/>
            <person name="Tangrot J."/>
            <person name="Rosling A."/>
        </authorList>
    </citation>
    <scope>NUCLEOTIDE SEQUENCE [LARGE SCALE GENOMIC DNA]</scope>
    <source>
        <strain evidence="2 3">120-4 pot B 10/14</strain>
    </source>
</reference>
<gene>
    <name evidence="2" type="ORF">GMARGA_LOCUS38191</name>
</gene>
<name>A0ABN7X3K8_GIGMA</name>
<feature type="signal peptide" evidence="1">
    <location>
        <begin position="1"/>
        <end position="17"/>
    </location>
</feature>
<evidence type="ECO:0000313" key="3">
    <source>
        <dbReference type="Proteomes" id="UP000789901"/>
    </source>
</evidence>
<evidence type="ECO:0000313" key="2">
    <source>
        <dbReference type="EMBL" id="CAG8846497.1"/>
    </source>
</evidence>
<sequence length="66" mass="7413">MVFVFVLSVVVLGVCRRSQHRSSWCLSSLQEQSFLEQRCVQFFVGVVAFGVAVPGDRFWCIVGTVD</sequence>
<evidence type="ECO:0000256" key="1">
    <source>
        <dbReference type="SAM" id="SignalP"/>
    </source>
</evidence>
<organism evidence="2 3">
    <name type="scientific">Gigaspora margarita</name>
    <dbReference type="NCBI Taxonomy" id="4874"/>
    <lineage>
        <taxon>Eukaryota</taxon>
        <taxon>Fungi</taxon>
        <taxon>Fungi incertae sedis</taxon>
        <taxon>Mucoromycota</taxon>
        <taxon>Glomeromycotina</taxon>
        <taxon>Glomeromycetes</taxon>
        <taxon>Diversisporales</taxon>
        <taxon>Gigasporaceae</taxon>
        <taxon>Gigaspora</taxon>
    </lineage>
</organism>
<keyword evidence="1" id="KW-0732">Signal</keyword>
<accession>A0ABN7X3K8</accession>
<feature type="non-terminal residue" evidence="2">
    <location>
        <position position="66"/>
    </location>
</feature>
<proteinExistence type="predicted"/>
<comment type="caution">
    <text evidence="2">The sequence shown here is derived from an EMBL/GenBank/DDBJ whole genome shotgun (WGS) entry which is preliminary data.</text>
</comment>